<dbReference type="CDD" id="cd00167">
    <property type="entry name" value="SANT"/>
    <property type="match status" value="3"/>
</dbReference>
<dbReference type="SUPFAM" id="SSF46689">
    <property type="entry name" value="Homeodomain-like"/>
    <property type="match status" value="3"/>
</dbReference>
<feature type="region of interest" description="Disordered" evidence="1">
    <location>
        <begin position="622"/>
        <end position="697"/>
    </location>
</feature>
<dbReference type="InterPro" id="IPR017884">
    <property type="entry name" value="SANT_dom"/>
</dbReference>
<dbReference type="PROSITE" id="PS50090">
    <property type="entry name" value="MYB_LIKE"/>
    <property type="match status" value="1"/>
</dbReference>
<feature type="region of interest" description="Disordered" evidence="1">
    <location>
        <begin position="131"/>
        <end position="150"/>
    </location>
</feature>
<accession>A0A7S3YFT6</accession>
<evidence type="ECO:0000256" key="1">
    <source>
        <dbReference type="SAM" id="MobiDB-lite"/>
    </source>
</evidence>
<feature type="compositionally biased region" description="Gly residues" evidence="1">
    <location>
        <begin position="672"/>
        <end position="681"/>
    </location>
</feature>
<dbReference type="PANTHER" id="PTHR13992">
    <property type="entry name" value="NUCLEAR RECEPTOR CO-REPRESSOR RELATED NCOR"/>
    <property type="match status" value="1"/>
</dbReference>
<dbReference type="EMBL" id="HBIV01005849">
    <property type="protein sequence ID" value="CAE0650345.1"/>
    <property type="molecule type" value="Transcribed_RNA"/>
</dbReference>
<feature type="domain" description="SANT" evidence="3">
    <location>
        <begin position="568"/>
        <end position="619"/>
    </location>
</feature>
<feature type="region of interest" description="Disordered" evidence="1">
    <location>
        <begin position="837"/>
        <end position="862"/>
    </location>
</feature>
<dbReference type="InterPro" id="IPR017930">
    <property type="entry name" value="Myb_dom"/>
</dbReference>
<proteinExistence type="predicted"/>
<reference evidence="5" key="1">
    <citation type="submission" date="2021-01" db="EMBL/GenBank/DDBJ databases">
        <authorList>
            <person name="Corre E."/>
            <person name="Pelletier E."/>
            <person name="Niang G."/>
            <person name="Scheremetjew M."/>
            <person name="Finn R."/>
            <person name="Kale V."/>
            <person name="Holt S."/>
            <person name="Cochrane G."/>
            <person name="Meng A."/>
            <person name="Brown T."/>
            <person name="Cohen L."/>
        </authorList>
    </citation>
    <scope>NUCLEOTIDE SEQUENCE</scope>
    <source>
        <strain evidence="5">CCCM811</strain>
    </source>
</reference>
<dbReference type="Pfam" id="PF00249">
    <property type="entry name" value="Myb_DNA-binding"/>
    <property type="match status" value="3"/>
</dbReference>
<protein>
    <recommendedName>
        <fullName evidence="6">SANT domain-containing protein</fullName>
    </recommendedName>
</protein>
<evidence type="ECO:0000259" key="4">
    <source>
        <dbReference type="PROSITE" id="PS51294"/>
    </source>
</evidence>
<gene>
    <name evidence="5" type="ORF">LGLO00237_LOCUS4220</name>
</gene>
<organism evidence="5">
    <name type="scientific">Lotharella globosa</name>
    <dbReference type="NCBI Taxonomy" id="91324"/>
    <lineage>
        <taxon>Eukaryota</taxon>
        <taxon>Sar</taxon>
        <taxon>Rhizaria</taxon>
        <taxon>Cercozoa</taxon>
        <taxon>Chlorarachniophyceae</taxon>
        <taxon>Lotharella</taxon>
    </lineage>
</organism>
<dbReference type="PROSITE" id="PS51294">
    <property type="entry name" value="HTH_MYB"/>
    <property type="match status" value="1"/>
</dbReference>
<feature type="domain" description="SANT" evidence="3">
    <location>
        <begin position="322"/>
        <end position="373"/>
    </location>
</feature>
<feature type="region of interest" description="Disordered" evidence="1">
    <location>
        <begin position="234"/>
        <end position="256"/>
    </location>
</feature>
<name>A0A7S3YFT6_9EUKA</name>
<dbReference type="InterPro" id="IPR001005">
    <property type="entry name" value="SANT/Myb"/>
</dbReference>
<dbReference type="GO" id="GO:0000785">
    <property type="term" value="C:chromatin"/>
    <property type="evidence" value="ECO:0007669"/>
    <property type="project" value="TreeGrafter"/>
</dbReference>
<dbReference type="SMART" id="SM00717">
    <property type="entry name" value="SANT"/>
    <property type="match status" value="3"/>
</dbReference>
<dbReference type="PROSITE" id="PS51293">
    <property type="entry name" value="SANT"/>
    <property type="match status" value="3"/>
</dbReference>
<feature type="domain" description="Myb-like" evidence="2">
    <location>
        <begin position="565"/>
        <end position="615"/>
    </location>
</feature>
<dbReference type="Gene3D" id="1.10.10.60">
    <property type="entry name" value="Homeodomain-like"/>
    <property type="match status" value="1"/>
</dbReference>
<sequence length="862" mass="96911">MSKEELLGLIQTFDEEIATTENRIESLKKAIALREKAKSTPAPTLTTNKTEAKPESSTASAKNARKGEEAGSKKAVPRRLLEEEEDKKRVFKSVTEKILFQNKRTIALAYGELDHLHKGLNDTVQQELKRRFHEQTRSEAKSDAKSDAKSEAKWKPRGFSLLKHAICLTPNPSLCPVFQHNLRSFVKSRSSLMKVLYKRKRQEHEEELKLARKHYKLTHMWEDYQAKRESRMARTRKKHLNPMSPGSRGGVRVRRRGDYAKSDAEWRQVLAEFQATERRKELGEKNKAIIPDMLSRRERQFRGFVNNNGLIEDVREYNRREKNDNPWTEQEKDIFIKKYARYPNNFLKISLFLPRKSVNDCVAFHFLKKESLNYQKLVKQAKKRTRTRLQPAPIRKPTTLGSPSDASQLGSPNSLDEGDDEYDDDDENTAQMPIAAAASSSNTRHSNKAHGQKKRASRSGKSDQQHTTRPYWTDEEKNLFFEGVDLFGKDFQAISNKVGTKGVDKCRNFFNNNKRKHNLEERVRKANAMMGKSHLNKKPRSTRGSMPRRYAKRAVVKAREQMQAEQALTGKAWTKEEKASLVSALHRFGQDWAKVANAVRTRTPGQVEDYYNAFKEKLGLEKAAESEREPAGHNRNPQPPSSSHARAEAAAATSSVGIGVREAGARADVDRGGGVGGGGEGASPTRAGMQQHHHLHHPHQPQHQQHLQRADEEFTTVAGSGPGVVKYMAGSAPVMGSVGDGKEMMEYEMGIILEAEPRVPVEMGVPFTWTPNPQATEMSFGYQRPSRGFAAGGGAAPLPVSSANPHFGYTQEVVEGEPNATMMGGPSNPRVYMGMHPSMQHGSGFEPGTQQAGQQRRTTHGR</sequence>
<dbReference type="InterPro" id="IPR051571">
    <property type="entry name" value="N-CoR_corepressor"/>
</dbReference>
<feature type="compositionally biased region" description="Basic and acidic residues" evidence="1">
    <location>
        <begin position="460"/>
        <end position="471"/>
    </location>
</feature>
<feature type="compositionally biased region" description="Acidic residues" evidence="1">
    <location>
        <begin position="416"/>
        <end position="428"/>
    </location>
</feature>
<feature type="compositionally biased region" description="Basic residues" evidence="1">
    <location>
        <begin position="445"/>
        <end position="458"/>
    </location>
</feature>
<dbReference type="InterPro" id="IPR009057">
    <property type="entry name" value="Homeodomain-like_sf"/>
</dbReference>
<dbReference type="Gene3D" id="1.20.58.1880">
    <property type="match status" value="2"/>
</dbReference>
<dbReference type="AlphaFoldDB" id="A0A7S3YFT6"/>
<feature type="domain" description="SANT" evidence="3">
    <location>
        <begin position="472"/>
        <end position="518"/>
    </location>
</feature>
<dbReference type="GO" id="GO:0005654">
    <property type="term" value="C:nucleoplasm"/>
    <property type="evidence" value="ECO:0007669"/>
    <property type="project" value="UniProtKB-ARBA"/>
</dbReference>
<feature type="region of interest" description="Disordered" evidence="1">
    <location>
        <begin position="382"/>
        <end position="471"/>
    </location>
</feature>
<feature type="compositionally biased region" description="Basic and acidic residues" evidence="1">
    <location>
        <begin position="622"/>
        <end position="632"/>
    </location>
</feature>
<dbReference type="PANTHER" id="PTHR13992:SF39">
    <property type="entry name" value="SMRTER, ISOFORM G"/>
    <property type="match status" value="1"/>
</dbReference>
<feature type="compositionally biased region" description="Low complexity" evidence="1">
    <location>
        <begin position="641"/>
        <end position="655"/>
    </location>
</feature>
<evidence type="ECO:0008006" key="6">
    <source>
        <dbReference type="Google" id="ProtNLM"/>
    </source>
</evidence>
<feature type="domain" description="HTH myb-type" evidence="4">
    <location>
        <begin position="565"/>
        <end position="619"/>
    </location>
</feature>
<evidence type="ECO:0000259" key="3">
    <source>
        <dbReference type="PROSITE" id="PS51293"/>
    </source>
</evidence>
<evidence type="ECO:0000313" key="5">
    <source>
        <dbReference type="EMBL" id="CAE0650345.1"/>
    </source>
</evidence>
<dbReference type="GO" id="GO:0032991">
    <property type="term" value="C:protein-containing complex"/>
    <property type="evidence" value="ECO:0007669"/>
    <property type="project" value="UniProtKB-ARBA"/>
</dbReference>
<evidence type="ECO:0000259" key="2">
    <source>
        <dbReference type="PROSITE" id="PS50090"/>
    </source>
</evidence>
<feature type="compositionally biased region" description="Polar residues" evidence="1">
    <location>
        <begin position="399"/>
        <end position="414"/>
    </location>
</feature>
<dbReference type="Gene3D" id="1.20.5.430">
    <property type="match status" value="1"/>
</dbReference>
<dbReference type="GO" id="GO:0006357">
    <property type="term" value="P:regulation of transcription by RNA polymerase II"/>
    <property type="evidence" value="ECO:0007669"/>
    <property type="project" value="TreeGrafter"/>
</dbReference>
<feature type="region of interest" description="Disordered" evidence="1">
    <location>
        <begin position="35"/>
        <end position="80"/>
    </location>
</feature>
<feature type="compositionally biased region" description="Polar residues" evidence="1">
    <location>
        <begin position="41"/>
        <end position="61"/>
    </location>
</feature>